<proteinExistence type="predicted"/>
<reference evidence="1" key="1">
    <citation type="submission" date="2017-12" db="EMBL/GenBank/DDBJ databases">
        <title>First report on the novel genomospecies/subspecies of Pectobacterium carotovorum in Russia.</title>
        <authorList>
            <person name="Shirshikov F.V."/>
            <person name="Miroshnikov K."/>
            <person name="Toshakov S.V."/>
            <person name="Kabanova A.P."/>
            <person name="Barannik A.P."/>
            <person name="Shneider M."/>
            <person name="Ignatov A.N."/>
            <person name="Miroshnikov K.A."/>
        </authorList>
    </citation>
    <scope>NUCLEOTIDE SEQUENCE [LARGE SCALE GENOMIC DNA]</scope>
    <source>
        <strain evidence="1">F131</strain>
    </source>
</reference>
<evidence type="ECO:0000313" key="3">
    <source>
        <dbReference type="Proteomes" id="UP000237284"/>
    </source>
</evidence>
<dbReference type="AlphaFoldDB" id="A0A855MDJ0"/>
<evidence type="ECO:0000313" key="2">
    <source>
        <dbReference type="EMBL" id="QPK17046.1"/>
    </source>
</evidence>
<dbReference type="EMBL" id="CP065030">
    <property type="protein sequence ID" value="QPK17046.1"/>
    <property type="molecule type" value="Genomic_DNA"/>
</dbReference>
<protein>
    <submittedName>
        <fullName evidence="1">Uncharacterized protein</fullName>
    </submittedName>
</protein>
<dbReference type="EMBL" id="PDVW01000027">
    <property type="protein sequence ID" value="POY48645.1"/>
    <property type="molecule type" value="Genomic_DNA"/>
</dbReference>
<sequence length="70" mass="8092">MKLRFENEMNVSVRFGNIEAILGSTKDRKRHLHRLSLRQILCERGEGFVRYNTAIPCYLVARALRTQASG</sequence>
<evidence type="ECO:0000313" key="1">
    <source>
        <dbReference type="EMBL" id="POY48645.1"/>
    </source>
</evidence>
<organism evidence="1">
    <name type="scientific">Pectobacterium versatile</name>
    <dbReference type="NCBI Taxonomy" id="2488639"/>
    <lineage>
        <taxon>Bacteria</taxon>
        <taxon>Pseudomonadati</taxon>
        <taxon>Pseudomonadota</taxon>
        <taxon>Gammaproteobacteria</taxon>
        <taxon>Enterobacterales</taxon>
        <taxon>Pectobacteriaceae</taxon>
        <taxon>Pectobacterium</taxon>
    </lineage>
</organism>
<gene>
    <name evidence="2" type="ORF">F131LOC_006800</name>
    <name evidence="1" type="ORF">F131LOC_03585</name>
</gene>
<accession>A0A855MDJ0</accession>
<dbReference type="Proteomes" id="UP000237284">
    <property type="component" value="Chromosome"/>
</dbReference>
<reference evidence="2 3" key="2">
    <citation type="submission" date="2020-11" db="EMBL/GenBank/DDBJ databases">
        <title>Complete genome sequence of Pectobacterium versatile F131.</title>
        <authorList>
            <person name="Shirshikov F.V."/>
            <person name="Miroshnikov K."/>
            <person name="Toshakov S.V."/>
            <person name="Kabanova A.P."/>
            <person name="Barannik A.P."/>
            <person name="Shneider M."/>
            <person name="Ignatov A.N."/>
            <person name="Miroshnikov K.A."/>
            <person name="Mikhailova Y.V."/>
            <person name="Shelenkov A."/>
            <person name="Yanushevich Y.G."/>
            <person name="Evseev P.V."/>
        </authorList>
    </citation>
    <scope>NUCLEOTIDE SEQUENCE [LARGE SCALE GENOMIC DNA]</scope>
    <source>
        <strain evidence="2 3">F131</strain>
    </source>
</reference>
<name>A0A855MDJ0_9GAMM</name>